<organism evidence="2 3">
    <name type="scientific">Cyclostephanos tholiformis</name>
    <dbReference type="NCBI Taxonomy" id="382380"/>
    <lineage>
        <taxon>Eukaryota</taxon>
        <taxon>Sar</taxon>
        <taxon>Stramenopiles</taxon>
        <taxon>Ochrophyta</taxon>
        <taxon>Bacillariophyta</taxon>
        <taxon>Coscinodiscophyceae</taxon>
        <taxon>Thalassiosirophycidae</taxon>
        <taxon>Stephanodiscales</taxon>
        <taxon>Stephanodiscaceae</taxon>
        <taxon>Cyclostephanos</taxon>
    </lineage>
</organism>
<feature type="compositionally biased region" description="Basic and acidic residues" evidence="1">
    <location>
        <begin position="11"/>
        <end position="25"/>
    </location>
</feature>
<feature type="region of interest" description="Disordered" evidence="1">
    <location>
        <begin position="1"/>
        <end position="26"/>
    </location>
</feature>
<dbReference type="EMBL" id="JALLPB020000523">
    <property type="protein sequence ID" value="KAL3808299.1"/>
    <property type="molecule type" value="Genomic_DNA"/>
</dbReference>
<accession>A0ABD3R5N3</accession>
<evidence type="ECO:0000256" key="1">
    <source>
        <dbReference type="SAM" id="MobiDB-lite"/>
    </source>
</evidence>
<dbReference type="Proteomes" id="UP001530377">
    <property type="component" value="Unassembled WGS sequence"/>
</dbReference>
<reference evidence="2 3" key="1">
    <citation type="submission" date="2024-10" db="EMBL/GenBank/DDBJ databases">
        <title>Updated reference genomes for cyclostephanoid diatoms.</title>
        <authorList>
            <person name="Roberts W.R."/>
            <person name="Alverson A.J."/>
        </authorList>
    </citation>
    <scope>NUCLEOTIDE SEQUENCE [LARGE SCALE GENOMIC DNA]</scope>
    <source>
        <strain evidence="2 3">AJA228-03</strain>
    </source>
</reference>
<evidence type="ECO:0000313" key="3">
    <source>
        <dbReference type="Proteomes" id="UP001530377"/>
    </source>
</evidence>
<feature type="non-terminal residue" evidence="2">
    <location>
        <position position="1"/>
    </location>
</feature>
<proteinExistence type="predicted"/>
<evidence type="ECO:0000313" key="2">
    <source>
        <dbReference type="EMBL" id="KAL3808299.1"/>
    </source>
</evidence>
<dbReference type="AlphaFoldDB" id="A0ABD3R5N3"/>
<comment type="caution">
    <text evidence="2">The sequence shown here is derived from an EMBL/GenBank/DDBJ whole genome shotgun (WGS) entry which is preliminary data.</text>
</comment>
<name>A0ABD3R5N3_9STRA</name>
<protein>
    <submittedName>
        <fullName evidence="2">Uncharacterized protein</fullName>
    </submittedName>
</protein>
<sequence length="176" mass="19564">DVPSINGRSNIHADGDTNQLTDKKNHQLISRRSLYRRAFQPVHADGDTNQNTDRTTLSDTNFFPIDGHNKVNADGEPNCSTIIRFGSPNDRYTNFNVDSSDWSSIRKADSCTTNIIIPNLSADGAANIQSNKASYTAAVKAAKFGSKCAVVRDFDCFSKRLHFRSERNAIFISKFD</sequence>
<keyword evidence="3" id="KW-1185">Reference proteome</keyword>
<gene>
    <name evidence="2" type="ORF">ACHAXA_009811</name>
</gene>